<evidence type="ECO:0000256" key="1">
    <source>
        <dbReference type="SAM" id="SignalP"/>
    </source>
</evidence>
<name>H0EWC7_GLAL7</name>
<feature type="chain" id="PRO_5003531830" evidence="1">
    <location>
        <begin position="24"/>
        <end position="89"/>
    </location>
</feature>
<dbReference type="HOGENOM" id="CLU_2454928_0_0_1"/>
<feature type="signal peptide" evidence="1">
    <location>
        <begin position="1"/>
        <end position="23"/>
    </location>
</feature>
<dbReference type="OrthoDB" id="10310687at2759"/>
<organism evidence="2 3">
    <name type="scientific">Glarea lozoyensis (strain ATCC 74030 / MF5533)</name>
    <dbReference type="NCBI Taxonomy" id="1104152"/>
    <lineage>
        <taxon>Eukaryota</taxon>
        <taxon>Fungi</taxon>
        <taxon>Dikarya</taxon>
        <taxon>Ascomycota</taxon>
        <taxon>Pezizomycotina</taxon>
        <taxon>Leotiomycetes</taxon>
        <taxon>Helotiales</taxon>
        <taxon>Helotiaceae</taxon>
        <taxon>Glarea</taxon>
    </lineage>
</organism>
<comment type="caution">
    <text evidence="2">The sequence shown here is derived from an EMBL/GenBank/DDBJ whole genome shotgun (WGS) entry which is preliminary data.</text>
</comment>
<evidence type="ECO:0000313" key="2">
    <source>
        <dbReference type="EMBL" id="EHK97169.1"/>
    </source>
</evidence>
<proteinExistence type="predicted"/>
<gene>
    <name evidence="2" type="ORF">M7I_7090</name>
</gene>
<dbReference type="Proteomes" id="UP000005446">
    <property type="component" value="Unassembled WGS sequence"/>
</dbReference>
<dbReference type="InParanoid" id="H0EWC7"/>
<reference evidence="2 3" key="1">
    <citation type="journal article" date="2012" name="Eukaryot. Cell">
        <title>Genome sequence of the fungus Glarea lozoyensis: the first genome sequence of a species from the Helotiaceae family.</title>
        <authorList>
            <person name="Youssar L."/>
            <person name="Gruening B.A."/>
            <person name="Erxleben A."/>
            <person name="Guenther S."/>
            <person name="Huettel W."/>
        </authorList>
    </citation>
    <scope>NUCLEOTIDE SEQUENCE [LARGE SCALE GENOMIC DNA]</scope>
    <source>
        <strain evidence="3">ATCC 74030 / MF5533</strain>
    </source>
</reference>
<protein>
    <submittedName>
        <fullName evidence="2">Uncharacterized protein</fullName>
    </submittedName>
</protein>
<sequence>MNHNAAMKFTIISLALFCTSIQAAATGANNAFVGLTASHEGPGFDSATGTEGAQLQNLSVMHILGVVAPSAAPMGIVTVGVMDGVILAK</sequence>
<evidence type="ECO:0000313" key="3">
    <source>
        <dbReference type="Proteomes" id="UP000005446"/>
    </source>
</evidence>
<dbReference type="EMBL" id="AGUE01000207">
    <property type="protein sequence ID" value="EHK97169.1"/>
    <property type="molecule type" value="Genomic_DNA"/>
</dbReference>
<keyword evidence="3" id="KW-1185">Reference proteome</keyword>
<dbReference type="AlphaFoldDB" id="H0EWC7"/>
<keyword evidence="1" id="KW-0732">Signal</keyword>
<accession>H0EWC7</accession>